<dbReference type="CTD" id="20235758"/>
<dbReference type="OrthoDB" id="415358at2759"/>
<evidence type="ECO:0000256" key="1">
    <source>
        <dbReference type="SAM" id="SignalP"/>
    </source>
</evidence>
<keyword evidence="4" id="KW-1185">Reference proteome</keyword>
<dbReference type="AlphaFoldDB" id="V4AKI2"/>
<dbReference type="STRING" id="225164.V4AKI2"/>
<dbReference type="PROSITE" id="PS51184">
    <property type="entry name" value="JMJC"/>
    <property type="match status" value="1"/>
</dbReference>
<dbReference type="InterPro" id="IPR041667">
    <property type="entry name" value="Cupin_8"/>
</dbReference>
<dbReference type="SUPFAM" id="SSF51197">
    <property type="entry name" value="Clavaminate synthase-like"/>
    <property type="match status" value="1"/>
</dbReference>
<dbReference type="EMBL" id="KB201304">
    <property type="protein sequence ID" value="ESO97617.1"/>
    <property type="molecule type" value="Genomic_DNA"/>
</dbReference>
<evidence type="ECO:0000259" key="2">
    <source>
        <dbReference type="PROSITE" id="PS51184"/>
    </source>
</evidence>
<sequence length="521" mass="60588">MLTILSVLAYIIHVCEVSSYEMLSPAEVIQIANNKCLLLNPINRGKEIVEMLIELESNVFREQDQLFIGTINVDGFLYPDKSQPNLPNTELFIFQKIIKDRSCLMKVPIPKPTIVPFTGMVNKENIIDFVNQYCFTYKSKNGALSIEGLHREEILKSLFHVSNISNKNIRNIFMHEDSSTCTSDSFENCLQEPQNIYHKSNIPQCERVNAENTKDFFNKYLKMSKPVIIEGAMKKWKSNKWSMKYFQEKYGDNDVHIKMTSTGEYEGVEPVTLWDNHEKFLKKIPREVKAKLPFPDLVVVRPATLNMKFSKFLDLIQSISNSNYKNVSAYLEYSSIREYFPELESDIEEMEFIKGILHLKHLNIWLSDGNTLGKTHFDPFDNFLCQISGKKEVILFEPHDNSRLYEAHIPEAILSFNKTEMTFSRRHLSDSTSLVMSPIDILKPNFQKFPKFAETYPLNCTINEGDVLFMPAFWWHEVQSYPSPTEGRNLAVNFWYEPFLTKEFPCPTCKLDVNPTYRNLL</sequence>
<feature type="signal peptide" evidence="1">
    <location>
        <begin position="1"/>
        <end position="19"/>
    </location>
</feature>
<reference evidence="3 4" key="1">
    <citation type="journal article" date="2013" name="Nature">
        <title>Insights into bilaterian evolution from three spiralian genomes.</title>
        <authorList>
            <person name="Simakov O."/>
            <person name="Marletaz F."/>
            <person name="Cho S.J."/>
            <person name="Edsinger-Gonzales E."/>
            <person name="Havlak P."/>
            <person name="Hellsten U."/>
            <person name="Kuo D.H."/>
            <person name="Larsson T."/>
            <person name="Lv J."/>
            <person name="Arendt D."/>
            <person name="Savage R."/>
            <person name="Osoegawa K."/>
            <person name="de Jong P."/>
            <person name="Grimwood J."/>
            <person name="Chapman J.A."/>
            <person name="Shapiro H."/>
            <person name="Aerts A."/>
            <person name="Otillar R.P."/>
            <person name="Terry A.Y."/>
            <person name="Boore J.L."/>
            <person name="Grigoriev I.V."/>
            <person name="Lindberg D.R."/>
            <person name="Seaver E.C."/>
            <person name="Weisblat D.A."/>
            <person name="Putnam N.H."/>
            <person name="Rokhsar D.S."/>
        </authorList>
    </citation>
    <scope>NUCLEOTIDE SEQUENCE [LARGE SCALE GENOMIC DNA]</scope>
</reference>
<dbReference type="KEGG" id="lgi:LOTGIDRAFT_152707"/>
<dbReference type="PANTHER" id="PTHR12461:SF83">
    <property type="entry name" value="JMJC DOMAIN-CONTAINING PROTEIN"/>
    <property type="match status" value="1"/>
</dbReference>
<dbReference type="Pfam" id="PF13621">
    <property type="entry name" value="Cupin_8"/>
    <property type="match status" value="1"/>
</dbReference>
<name>V4AKI2_LOTGI</name>
<dbReference type="RefSeq" id="XP_009051475.1">
    <property type="nucleotide sequence ID" value="XM_009053227.1"/>
</dbReference>
<evidence type="ECO:0000313" key="4">
    <source>
        <dbReference type="Proteomes" id="UP000030746"/>
    </source>
</evidence>
<dbReference type="Gene3D" id="2.60.120.10">
    <property type="entry name" value="Jelly Rolls"/>
    <property type="match status" value="1"/>
</dbReference>
<dbReference type="GeneID" id="20235758"/>
<dbReference type="PANTHER" id="PTHR12461">
    <property type="entry name" value="HYPOXIA-INDUCIBLE FACTOR 1 ALPHA INHIBITOR-RELATED"/>
    <property type="match status" value="1"/>
</dbReference>
<dbReference type="FunFam" id="2.60.120.10:FF:000299">
    <property type="entry name" value="Predicted protein"/>
    <property type="match status" value="1"/>
</dbReference>
<gene>
    <name evidence="3" type="ORF">LOTGIDRAFT_152707</name>
</gene>
<dbReference type="Proteomes" id="UP000030746">
    <property type="component" value="Unassembled WGS sequence"/>
</dbReference>
<feature type="domain" description="JmjC" evidence="2">
    <location>
        <begin position="320"/>
        <end position="513"/>
    </location>
</feature>
<evidence type="ECO:0000313" key="3">
    <source>
        <dbReference type="EMBL" id="ESO97617.1"/>
    </source>
</evidence>
<protein>
    <recommendedName>
        <fullName evidence="2">JmjC domain-containing protein</fullName>
    </recommendedName>
</protein>
<dbReference type="OMA" id="ECERIPV"/>
<accession>V4AKI2</accession>
<dbReference type="SMART" id="SM00558">
    <property type="entry name" value="JmjC"/>
    <property type="match status" value="1"/>
</dbReference>
<proteinExistence type="predicted"/>
<dbReference type="InterPro" id="IPR014710">
    <property type="entry name" value="RmlC-like_jellyroll"/>
</dbReference>
<organism evidence="3 4">
    <name type="scientific">Lottia gigantea</name>
    <name type="common">Giant owl limpet</name>
    <dbReference type="NCBI Taxonomy" id="225164"/>
    <lineage>
        <taxon>Eukaryota</taxon>
        <taxon>Metazoa</taxon>
        <taxon>Spiralia</taxon>
        <taxon>Lophotrochozoa</taxon>
        <taxon>Mollusca</taxon>
        <taxon>Gastropoda</taxon>
        <taxon>Patellogastropoda</taxon>
        <taxon>Lottioidea</taxon>
        <taxon>Lottiidae</taxon>
        <taxon>Lottia</taxon>
    </lineage>
</organism>
<dbReference type="InterPro" id="IPR003347">
    <property type="entry name" value="JmjC_dom"/>
</dbReference>
<keyword evidence="1" id="KW-0732">Signal</keyword>
<feature type="chain" id="PRO_5004716137" description="JmjC domain-containing protein" evidence="1">
    <location>
        <begin position="20"/>
        <end position="521"/>
    </location>
</feature>
<dbReference type="HOGENOM" id="CLU_030528_0_0_1"/>